<dbReference type="EC" id="3.5.1.4" evidence="2"/>
<reference evidence="2 3" key="1">
    <citation type="submission" date="2018-10" db="EMBL/GenBank/DDBJ databases">
        <title>Rhizobium etli, R. leguminosarum and a new Rhizobium genospecies from Phaseolus dumosus.</title>
        <authorList>
            <person name="Ramirez-Puebla S.T."/>
            <person name="Rogel-Hernandez M.A."/>
            <person name="Guerrero G."/>
            <person name="Ormeno-Orrillo E."/>
            <person name="Martinez-Romero J.C."/>
            <person name="Negrete-Yankelevich S."/>
            <person name="Martinez-Romero E."/>
        </authorList>
    </citation>
    <scope>NUCLEOTIDE SEQUENCE [LARGE SCALE GENOMIC DNA]</scope>
    <source>
        <strain evidence="2 3">CCGE525</strain>
    </source>
</reference>
<dbReference type="KEGG" id="rjg:CCGE525_20695"/>
<keyword evidence="2" id="KW-0378">Hydrolase</keyword>
<dbReference type="OrthoDB" id="9811471at2"/>
<dbReference type="GO" id="GO:0004040">
    <property type="term" value="F:amidase activity"/>
    <property type="evidence" value="ECO:0007669"/>
    <property type="project" value="UniProtKB-EC"/>
</dbReference>
<dbReference type="Proteomes" id="UP000282195">
    <property type="component" value="Chromosome"/>
</dbReference>
<sequence length="387" mass="40390">MPLIDTANAFIELFAQPVRAAESGSLAGLTFAAKDNIDVEGRITGNGNPVWRRAHGPAAAHAPVVARLLAEGAVLAGKTHMDEFAYSLMGTNAHYGTPLNSAAPDRVPGGSSSGSASAVGAGLVDFALGTDTGGSVRLPASFNGIFGMRPSHGMIDMGGVVPLGPGFDTLGWFARDARTLARVGRTLGVAGEMDFSVAWLPSDIWTGVDPGLAALLRPMADKIAARFSKTVADPLPIVGPEERSEIYRFWQGYDAWKVLGNWVEAHDAELGPDIAARFAVARSISDETFARVDATRREIARTMDAELAGGLVMIIPTAPGPAPLRDSSREIFEAYRQQALGILSVAGHASLPQISMPAGKMDGGPVGLSVIGRRGSDGALLELVEGL</sequence>
<feature type="domain" description="Amidase" evidence="1">
    <location>
        <begin position="21"/>
        <end position="186"/>
    </location>
</feature>
<name>A0A387FRA4_9HYPH</name>
<keyword evidence="3" id="KW-1185">Reference proteome</keyword>
<gene>
    <name evidence="2" type="ORF">CCGE525_20695</name>
</gene>
<dbReference type="SUPFAM" id="SSF75304">
    <property type="entry name" value="Amidase signature (AS) enzymes"/>
    <property type="match status" value="1"/>
</dbReference>
<dbReference type="InterPro" id="IPR023631">
    <property type="entry name" value="Amidase_dom"/>
</dbReference>
<feature type="domain" description="Amidase" evidence="1">
    <location>
        <begin position="284"/>
        <end position="381"/>
    </location>
</feature>
<dbReference type="InterPro" id="IPR020556">
    <property type="entry name" value="Amidase_CS"/>
</dbReference>
<dbReference type="PROSITE" id="PS00571">
    <property type="entry name" value="AMIDASES"/>
    <property type="match status" value="1"/>
</dbReference>
<accession>A0A387FRA4</accession>
<dbReference type="PANTHER" id="PTHR46310">
    <property type="entry name" value="AMIDASE 1"/>
    <property type="match status" value="1"/>
</dbReference>
<proteinExistence type="predicted"/>
<dbReference type="Pfam" id="PF01425">
    <property type="entry name" value="Amidase"/>
    <property type="match status" value="2"/>
</dbReference>
<dbReference type="RefSeq" id="WP_120705927.1">
    <property type="nucleotide sequence ID" value="NZ_CP032694.1"/>
</dbReference>
<dbReference type="EMBL" id="CP032694">
    <property type="protein sequence ID" value="AYG60963.1"/>
    <property type="molecule type" value="Genomic_DNA"/>
</dbReference>
<evidence type="ECO:0000259" key="1">
    <source>
        <dbReference type="Pfam" id="PF01425"/>
    </source>
</evidence>
<dbReference type="NCBIfam" id="NF006169">
    <property type="entry name" value="PRK08310.1"/>
    <property type="match status" value="1"/>
</dbReference>
<protein>
    <submittedName>
        <fullName evidence="2">Amidase</fullName>
        <ecNumber evidence="2">3.5.1.4</ecNumber>
    </submittedName>
</protein>
<dbReference type="PANTHER" id="PTHR46310:SF7">
    <property type="entry name" value="AMIDASE 1"/>
    <property type="match status" value="1"/>
</dbReference>
<dbReference type="Gene3D" id="3.90.1300.10">
    <property type="entry name" value="Amidase signature (AS) domain"/>
    <property type="match status" value="1"/>
</dbReference>
<evidence type="ECO:0000313" key="2">
    <source>
        <dbReference type="EMBL" id="AYG60963.1"/>
    </source>
</evidence>
<organism evidence="2 3">
    <name type="scientific">Rhizobium jaguaris</name>
    <dbReference type="NCBI Taxonomy" id="1312183"/>
    <lineage>
        <taxon>Bacteria</taxon>
        <taxon>Pseudomonadati</taxon>
        <taxon>Pseudomonadota</taxon>
        <taxon>Alphaproteobacteria</taxon>
        <taxon>Hyphomicrobiales</taxon>
        <taxon>Rhizobiaceae</taxon>
        <taxon>Rhizobium/Agrobacterium group</taxon>
        <taxon>Rhizobium</taxon>
    </lineage>
</organism>
<evidence type="ECO:0000313" key="3">
    <source>
        <dbReference type="Proteomes" id="UP000282195"/>
    </source>
</evidence>
<dbReference type="InterPro" id="IPR036928">
    <property type="entry name" value="AS_sf"/>
</dbReference>
<dbReference type="AlphaFoldDB" id="A0A387FRA4"/>